<evidence type="ECO:0000313" key="3">
    <source>
        <dbReference type="Proteomes" id="UP000243579"/>
    </source>
</evidence>
<keyword evidence="1" id="KW-1133">Transmembrane helix</keyword>
<accession>A0A1V9YUG4</accession>
<dbReference type="OrthoDB" id="67965at2759"/>
<feature type="transmembrane region" description="Helical" evidence="1">
    <location>
        <begin position="184"/>
        <end position="204"/>
    </location>
</feature>
<protein>
    <recommendedName>
        <fullName evidence="4">Steroid 5-alpha reductase C-terminal domain-containing protein</fullName>
    </recommendedName>
</protein>
<keyword evidence="1" id="KW-0812">Transmembrane</keyword>
<evidence type="ECO:0000313" key="2">
    <source>
        <dbReference type="EMBL" id="OQR89372.1"/>
    </source>
</evidence>
<evidence type="ECO:0000256" key="1">
    <source>
        <dbReference type="SAM" id="Phobius"/>
    </source>
</evidence>
<proteinExistence type="predicted"/>
<dbReference type="InterPro" id="IPR010721">
    <property type="entry name" value="UstE-like"/>
</dbReference>
<keyword evidence="3" id="KW-1185">Reference proteome</keyword>
<gene>
    <name evidence="2" type="ORF">ACHHYP_06323</name>
</gene>
<dbReference type="Pfam" id="PF06966">
    <property type="entry name" value="DUF1295"/>
    <property type="match status" value="1"/>
</dbReference>
<keyword evidence="1" id="KW-0472">Membrane</keyword>
<organism evidence="2 3">
    <name type="scientific">Achlya hypogyna</name>
    <name type="common">Oomycete</name>
    <name type="synonym">Protoachlya hypogyna</name>
    <dbReference type="NCBI Taxonomy" id="1202772"/>
    <lineage>
        <taxon>Eukaryota</taxon>
        <taxon>Sar</taxon>
        <taxon>Stramenopiles</taxon>
        <taxon>Oomycota</taxon>
        <taxon>Saprolegniomycetes</taxon>
        <taxon>Saprolegniales</taxon>
        <taxon>Achlyaceae</taxon>
        <taxon>Achlya</taxon>
    </lineage>
</organism>
<feature type="transmembrane region" description="Helical" evidence="1">
    <location>
        <begin position="40"/>
        <end position="63"/>
    </location>
</feature>
<sequence>MEAFYTKFMIPLKDYLLFNFLGGPRPVQLRYMINLQKGGTFPVMLCLMAYYNNWTMSAYLYAANHGSYGILWLLKELIMPDKLWATYVTVPSAILALLVLMGYWGAGFIIISQRVEVSPALACLCTSLNIVGIVLMIGTDAQKYFTLKYKKGLISDGFLQWCRNTNYFGEMMLYLSFALLSQHWFPFAVLAFMWSHVFMSNMIAKDISLRKKDGGAEYVKRTGFVVPNVAGWLEAFLVTPLKARTN</sequence>
<dbReference type="Gene3D" id="1.20.120.1630">
    <property type="match status" value="1"/>
</dbReference>
<comment type="caution">
    <text evidence="2">The sequence shown here is derived from an EMBL/GenBank/DDBJ whole genome shotgun (WGS) entry which is preliminary data.</text>
</comment>
<evidence type="ECO:0008006" key="4">
    <source>
        <dbReference type="Google" id="ProtNLM"/>
    </source>
</evidence>
<reference evidence="2 3" key="1">
    <citation type="journal article" date="2014" name="Genome Biol. Evol.">
        <title>The secreted proteins of Achlya hypogyna and Thraustotheca clavata identify the ancestral oomycete secretome and reveal gene acquisitions by horizontal gene transfer.</title>
        <authorList>
            <person name="Misner I."/>
            <person name="Blouin N."/>
            <person name="Leonard G."/>
            <person name="Richards T.A."/>
            <person name="Lane C.E."/>
        </authorList>
    </citation>
    <scope>NUCLEOTIDE SEQUENCE [LARGE SCALE GENOMIC DNA]</scope>
    <source>
        <strain evidence="2 3">ATCC 48635</strain>
    </source>
</reference>
<name>A0A1V9YUG4_ACHHY</name>
<feature type="transmembrane region" description="Helical" evidence="1">
    <location>
        <begin position="83"/>
        <end position="105"/>
    </location>
</feature>
<dbReference type="Proteomes" id="UP000243579">
    <property type="component" value="Unassembled WGS sequence"/>
</dbReference>
<feature type="transmembrane region" description="Helical" evidence="1">
    <location>
        <begin position="117"/>
        <end position="138"/>
    </location>
</feature>
<dbReference type="EMBL" id="JNBR01000840">
    <property type="protein sequence ID" value="OQR89372.1"/>
    <property type="molecule type" value="Genomic_DNA"/>
</dbReference>
<dbReference type="AlphaFoldDB" id="A0A1V9YUG4"/>